<evidence type="ECO:0000313" key="2">
    <source>
        <dbReference type="Proteomes" id="UP000264062"/>
    </source>
</evidence>
<name>A0A350H8J6_UNCW3</name>
<sequence length="280" mass="29977">MKKGFLILTLLVLIGVSLSAYTGPNVLTPFKQTSWVGGDGQVLTGDSTMFFESQRILTDSGSLTLNFIEDTSFALMATYPPIPILGKVNGLIAEGDTVFAFGGLKANISYTLNKGANWLSYDTLPMNQSTCEVLDAEYIDGVMYAGGYFGGLAMGFIYKSSDNLTWNTTLEQPVGVSKVFDILHVGGDTFLMATGDDDVSSCNMDGAVFRSFDNCSTWTEADTLGYAVTTKLVKISNDTIFACGDNLIYGQPVFISVDGGDNWAPTGTVDPLYDSLLAAD</sequence>
<reference evidence="1 2" key="1">
    <citation type="journal article" date="2018" name="Nat. Biotechnol.">
        <title>A standardized bacterial taxonomy based on genome phylogeny substantially revises the tree of life.</title>
        <authorList>
            <person name="Parks D.H."/>
            <person name="Chuvochina M."/>
            <person name="Waite D.W."/>
            <person name="Rinke C."/>
            <person name="Skarshewski A."/>
            <person name="Chaumeil P.A."/>
            <person name="Hugenholtz P."/>
        </authorList>
    </citation>
    <scope>NUCLEOTIDE SEQUENCE [LARGE SCALE GENOMIC DNA]</scope>
    <source>
        <strain evidence="1">UBA9956</strain>
    </source>
</reference>
<evidence type="ECO:0008006" key="3">
    <source>
        <dbReference type="Google" id="ProtNLM"/>
    </source>
</evidence>
<accession>A0A350H8J6</accession>
<comment type="caution">
    <text evidence="1">The sequence shown here is derived from an EMBL/GenBank/DDBJ whole genome shotgun (WGS) entry which is preliminary data.</text>
</comment>
<dbReference type="InterPro" id="IPR015943">
    <property type="entry name" value="WD40/YVTN_repeat-like_dom_sf"/>
</dbReference>
<dbReference type="Proteomes" id="UP000264062">
    <property type="component" value="Unassembled WGS sequence"/>
</dbReference>
<dbReference type="AlphaFoldDB" id="A0A350H8J6"/>
<proteinExistence type="predicted"/>
<evidence type="ECO:0000313" key="1">
    <source>
        <dbReference type="EMBL" id="HAV91862.1"/>
    </source>
</evidence>
<dbReference type="Gene3D" id="2.130.10.10">
    <property type="entry name" value="YVTN repeat-like/Quinoprotein amine dehydrogenase"/>
    <property type="match status" value="1"/>
</dbReference>
<organism evidence="1 2">
    <name type="scientific">candidate division WOR-3 bacterium</name>
    <dbReference type="NCBI Taxonomy" id="2052148"/>
    <lineage>
        <taxon>Bacteria</taxon>
        <taxon>Bacteria division WOR-3</taxon>
    </lineage>
</organism>
<dbReference type="SUPFAM" id="SSF110296">
    <property type="entry name" value="Oligoxyloglucan reducing end-specific cellobiohydrolase"/>
    <property type="match status" value="1"/>
</dbReference>
<gene>
    <name evidence="1" type="ORF">DCW38_01605</name>
</gene>
<dbReference type="EMBL" id="DMZY01000050">
    <property type="protein sequence ID" value="HAV91862.1"/>
    <property type="molecule type" value="Genomic_DNA"/>
</dbReference>
<protein>
    <recommendedName>
        <fullName evidence="3">Exo-alpha-sialidase</fullName>
    </recommendedName>
</protein>
<feature type="non-terminal residue" evidence="1">
    <location>
        <position position="280"/>
    </location>
</feature>